<evidence type="ECO:0000313" key="4">
    <source>
        <dbReference type="EMBL" id="SPT52533.1"/>
    </source>
</evidence>
<keyword evidence="2" id="KW-0472">Membrane</keyword>
<dbReference type="InterPro" id="IPR004509">
    <property type="entry name" value="Competence_ComEA_HhH"/>
</dbReference>
<dbReference type="Proteomes" id="UP000250006">
    <property type="component" value="Unassembled WGS sequence"/>
</dbReference>
<proteinExistence type="predicted"/>
<gene>
    <name evidence="4" type="primary">comEA</name>
    <name evidence="4" type="ORF">NCTC11535_00182</name>
</gene>
<accession>A0ABY1VKA6</accession>
<dbReference type="RefSeq" id="WP_111835528.1">
    <property type="nucleotide sequence ID" value="NZ_UAPQ01000001.1"/>
</dbReference>
<evidence type="ECO:0000313" key="5">
    <source>
        <dbReference type="Proteomes" id="UP000250006"/>
    </source>
</evidence>
<feature type="compositionally biased region" description="Low complexity" evidence="1">
    <location>
        <begin position="66"/>
        <end position="81"/>
    </location>
</feature>
<feature type="region of interest" description="Disordered" evidence="1">
    <location>
        <begin position="66"/>
        <end position="111"/>
    </location>
</feature>
<dbReference type="EMBL" id="UAPQ01000001">
    <property type="protein sequence ID" value="SPT52533.1"/>
    <property type="molecule type" value="Genomic_DNA"/>
</dbReference>
<dbReference type="InterPro" id="IPR051675">
    <property type="entry name" value="Endo/Exo/Phosphatase_dom_1"/>
</dbReference>
<feature type="domain" description="Helix-hairpin-helix DNA-binding motif class 1" evidence="3">
    <location>
        <begin position="245"/>
        <end position="264"/>
    </location>
</feature>
<sequence>MTGRRVKGRERRLEELVRRAYTTEPLPTVHHPRRLALAPRAAMAAGCALITLAIVLAVAAVLRSPTPSPLTLSPPGATSTLKTGASGPSATKSAAEPANPTLPAPSGPKAGEVTVHVTGAVSSPGVIRLPTGARVADAVEAAGGATTEADTQALNLARVLTDGEQVRVPKPGESPPPGAAGNGTGDGGSSGGTSSNGDGGAGSGRRVNVNTADATALEALPGIGPTLAKRIVAYRKEHGPFAAVDDLTDVPGIGPAVLEGLRQEATV</sequence>
<dbReference type="Gene3D" id="1.10.150.320">
    <property type="entry name" value="Photosystem II 12 kDa extrinsic protein"/>
    <property type="match status" value="1"/>
</dbReference>
<dbReference type="Pfam" id="PF12836">
    <property type="entry name" value="HHH_3"/>
    <property type="match status" value="1"/>
</dbReference>
<feature type="region of interest" description="Disordered" evidence="1">
    <location>
        <begin position="163"/>
        <end position="207"/>
    </location>
</feature>
<dbReference type="SUPFAM" id="SSF47781">
    <property type="entry name" value="RuvA domain 2-like"/>
    <property type="match status" value="1"/>
</dbReference>
<dbReference type="InterPro" id="IPR019554">
    <property type="entry name" value="Soluble_ligand-bd"/>
</dbReference>
<dbReference type="PANTHER" id="PTHR21180">
    <property type="entry name" value="ENDONUCLEASE/EXONUCLEASE/PHOSPHATASE FAMILY DOMAIN-CONTAINING PROTEIN 1"/>
    <property type="match status" value="1"/>
</dbReference>
<keyword evidence="2" id="KW-1133">Transmembrane helix</keyword>
<dbReference type="NCBIfam" id="TIGR00426">
    <property type="entry name" value="competence protein ComEA helix-hairpin-helix repeat region"/>
    <property type="match status" value="1"/>
</dbReference>
<dbReference type="InterPro" id="IPR003583">
    <property type="entry name" value="Hlx-hairpin-Hlx_DNA-bd_motif"/>
</dbReference>
<evidence type="ECO:0000256" key="1">
    <source>
        <dbReference type="SAM" id="MobiDB-lite"/>
    </source>
</evidence>
<feature type="compositionally biased region" description="Polar residues" evidence="1">
    <location>
        <begin position="82"/>
        <end position="92"/>
    </location>
</feature>
<comment type="caution">
    <text evidence="4">The sequence shown here is derived from an EMBL/GenBank/DDBJ whole genome shotgun (WGS) entry which is preliminary data.</text>
</comment>
<keyword evidence="5" id="KW-1185">Reference proteome</keyword>
<protein>
    <submittedName>
        <fullName evidence="4">ComE operon protein 1</fullName>
    </submittedName>
</protein>
<feature type="compositionally biased region" description="Gly residues" evidence="1">
    <location>
        <begin position="180"/>
        <end position="191"/>
    </location>
</feature>
<dbReference type="PANTHER" id="PTHR21180:SF32">
    <property type="entry name" value="ENDONUCLEASE_EXONUCLEASE_PHOSPHATASE FAMILY DOMAIN-CONTAINING PROTEIN 1"/>
    <property type="match status" value="1"/>
</dbReference>
<feature type="transmembrane region" description="Helical" evidence="2">
    <location>
        <begin position="41"/>
        <end position="62"/>
    </location>
</feature>
<evidence type="ECO:0000256" key="2">
    <source>
        <dbReference type="SAM" id="Phobius"/>
    </source>
</evidence>
<dbReference type="SMART" id="SM00278">
    <property type="entry name" value="HhH1"/>
    <property type="match status" value="2"/>
</dbReference>
<keyword evidence="2" id="KW-0812">Transmembrane</keyword>
<dbReference type="Pfam" id="PF10531">
    <property type="entry name" value="SLBB"/>
    <property type="match status" value="1"/>
</dbReference>
<evidence type="ECO:0000259" key="3">
    <source>
        <dbReference type="SMART" id="SM00278"/>
    </source>
</evidence>
<name>A0ABY1VKA6_9ACTO</name>
<dbReference type="Gene3D" id="3.10.560.10">
    <property type="entry name" value="Outer membrane lipoprotein wza domain like"/>
    <property type="match status" value="1"/>
</dbReference>
<dbReference type="InterPro" id="IPR010994">
    <property type="entry name" value="RuvA_2-like"/>
</dbReference>
<organism evidence="4 5">
    <name type="scientific">Actinomyces bovis</name>
    <dbReference type="NCBI Taxonomy" id="1658"/>
    <lineage>
        <taxon>Bacteria</taxon>
        <taxon>Bacillati</taxon>
        <taxon>Actinomycetota</taxon>
        <taxon>Actinomycetes</taxon>
        <taxon>Actinomycetales</taxon>
        <taxon>Actinomycetaceae</taxon>
        <taxon>Actinomyces</taxon>
    </lineage>
</organism>
<feature type="domain" description="Helix-hairpin-helix DNA-binding motif class 1" evidence="3">
    <location>
        <begin position="215"/>
        <end position="234"/>
    </location>
</feature>
<reference evidence="4 5" key="1">
    <citation type="submission" date="2018-06" db="EMBL/GenBank/DDBJ databases">
        <authorList>
            <consortium name="Pathogen Informatics"/>
            <person name="Doyle S."/>
        </authorList>
    </citation>
    <scope>NUCLEOTIDE SEQUENCE [LARGE SCALE GENOMIC DNA]</scope>
    <source>
        <strain evidence="4 5">NCTC11535</strain>
    </source>
</reference>